<dbReference type="EMBL" id="PVTF01000003">
    <property type="protein sequence ID" value="PRY43305.1"/>
    <property type="molecule type" value="Genomic_DNA"/>
</dbReference>
<reference evidence="1 2" key="1">
    <citation type="submission" date="2018-03" db="EMBL/GenBank/DDBJ databases">
        <title>Genomic Encyclopedia of Archaeal and Bacterial Type Strains, Phase II (KMG-II): from individual species to whole genera.</title>
        <authorList>
            <person name="Goeker M."/>
        </authorList>
    </citation>
    <scope>NUCLEOTIDE SEQUENCE [LARGE SCALE GENOMIC DNA]</scope>
    <source>
        <strain evidence="1 2">DSM 44720</strain>
    </source>
</reference>
<dbReference type="AlphaFoldDB" id="A0A2T0TCC6"/>
<dbReference type="RefSeq" id="WP_170155795.1">
    <property type="nucleotide sequence ID" value="NZ_PVTF01000003.1"/>
</dbReference>
<keyword evidence="2" id="KW-1185">Reference proteome</keyword>
<name>A0A2T0TCC6_9PSEU</name>
<evidence type="ECO:0000313" key="1">
    <source>
        <dbReference type="EMBL" id="PRY43305.1"/>
    </source>
</evidence>
<accession>A0A2T0TCC6</accession>
<proteinExistence type="predicted"/>
<comment type="caution">
    <text evidence="1">The sequence shown here is derived from an EMBL/GenBank/DDBJ whole genome shotgun (WGS) entry which is preliminary data.</text>
</comment>
<protein>
    <recommendedName>
        <fullName evidence="3">Tetratricopeptide repeat protein</fullName>
    </recommendedName>
</protein>
<gene>
    <name evidence="1" type="ORF">CLV43_10345</name>
</gene>
<evidence type="ECO:0008006" key="3">
    <source>
        <dbReference type="Google" id="ProtNLM"/>
    </source>
</evidence>
<sequence length="58" mass="6434">MSRRRYSDFVVTKVKQAIAAGDRGDAMACRQALDHAVAEDPDGLQAMRDLADQYPSKH</sequence>
<evidence type="ECO:0000313" key="2">
    <source>
        <dbReference type="Proteomes" id="UP000239494"/>
    </source>
</evidence>
<organism evidence="1 2">
    <name type="scientific">Umezawaea tangerina</name>
    <dbReference type="NCBI Taxonomy" id="84725"/>
    <lineage>
        <taxon>Bacteria</taxon>
        <taxon>Bacillati</taxon>
        <taxon>Actinomycetota</taxon>
        <taxon>Actinomycetes</taxon>
        <taxon>Pseudonocardiales</taxon>
        <taxon>Pseudonocardiaceae</taxon>
        <taxon>Umezawaea</taxon>
    </lineage>
</organism>
<dbReference type="Proteomes" id="UP000239494">
    <property type="component" value="Unassembled WGS sequence"/>
</dbReference>